<gene>
    <name evidence="3" type="ORF">A2855_00030</name>
</gene>
<dbReference type="InterPro" id="IPR036265">
    <property type="entry name" value="HIT-like_sf"/>
</dbReference>
<dbReference type="STRING" id="1798647.A2855_00030"/>
<feature type="domain" description="DUF4921" evidence="2">
    <location>
        <begin position="138"/>
        <end position="318"/>
    </location>
</feature>
<dbReference type="SUPFAM" id="SSF54197">
    <property type="entry name" value="HIT-like"/>
    <property type="match status" value="2"/>
</dbReference>
<accession>A0A1G2CCQ6</accession>
<dbReference type="GO" id="GO:0008270">
    <property type="term" value="F:zinc ion binding"/>
    <property type="evidence" value="ECO:0007669"/>
    <property type="project" value="InterPro"/>
</dbReference>
<reference evidence="3 4" key="1">
    <citation type="journal article" date="2016" name="Nat. Commun.">
        <title>Thousands of microbial genomes shed light on interconnected biogeochemical processes in an aquifer system.</title>
        <authorList>
            <person name="Anantharaman K."/>
            <person name="Brown C.T."/>
            <person name="Hug L.A."/>
            <person name="Sharon I."/>
            <person name="Castelle C.J."/>
            <person name="Probst A.J."/>
            <person name="Thomas B.C."/>
            <person name="Singh A."/>
            <person name="Wilkins M.J."/>
            <person name="Karaoz U."/>
            <person name="Brodie E.L."/>
            <person name="Williams K.H."/>
            <person name="Hubbard S.S."/>
            <person name="Banfield J.F."/>
        </authorList>
    </citation>
    <scope>NUCLEOTIDE SEQUENCE [LARGE SCALE GENOMIC DNA]</scope>
</reference>
<dbReference type="PANTHER" id="PTHR42763">
    <property type="entry name" value="ADP-GLUCOSE PHOSPHORYLASE"/>
    <property type="match status" value="1"/>
</dbReference>
<evidence type="ECO:0000259" key="2">
    <source>
        <dbReference type="Pfam" id="PF16268"/>
    </source>
</evidence>
<dbReference type="PIRSF" id="PIRSF000808">
    <property type="entry name" value="GalT"/>
    <property type="match status" value="1"/>
</dbReference>
<evidence type="ECO:0000313" key="4">
    <source>
        <dbReference type="Proteomes" id="UP000179059"/>
    </source>
</evidence>
<dbReference type="GO" id="GO:0008108">
    <property type="term" value="F:UDP-glucose:hexose-1-phosphate uridylyltransferase activity"/>
    <property type="evidence" value="ECO:0007669"/>
    <property type="project" value="InterPro"/>
</dbReference>
<dbReference type="GO" id="GO:0006012">
    <property type="term" value="P:galactose metabolic process"/>
    <property type="evidence" value="ECO:0007669"/>
    <property type="project" value="InterPro"/>
</dbReference>
<comment type="caution">
    <text evidence="3">The sequence shown here is derived from an EMBL/GenBank/DDBJ whole genome shotgun (WGS) entry which is preliminary data.</text>
</comment>
<proteinExistence type="predicted"/>
<dbReference type="InterPro" id="IPR032576">
    <property type="entry name" value="DUF4921"/>
</dbReference>
<organism evidence="3 4">
    <name type="scientific">Candidatus Liptonbacteria bacterium RIFCSPHIGHO2_01_FULL_57_28</name>
    <dbReference type="NCBI Taxonomy" id="1798647"/>
    <lineage>
        <taxon>Bacteria</taxon>
        <taxon>Candidatus Liptoniibacteriota</taxon>
    </lineage>
</organism>
<dbReference type="AlphaFoldDB" id="A0A1G2CCQ6"/>
<dbReference type="EMBL" id="MHKX01000008">
    <property type="protein sequence ID" value="OGY98450.1"/>
    <property type="molecule type" value="Genomic_DNA"/>
</dbReference>
<dbReference type="InterPro" id="IPR001937">
    <property type="entry name" value="GalP_UDPtransf1"/>
</dbReference>
<evidence type="ECO:0000256" key="1">
    <source>
        <dbReference type="PIRSR" id="PIRSR000808-1"/>
    </source>
</evidence>
<dbReference type="PANTHER" id="PTHR42763:SF2">
    <property type="entry name" value="ADP-GLUCOSE PHOSPHORYLASE"/>
    <property type="match status" value="1"/>
</dbReference>
<dbReference type="InterPro" id="IPR053177">
    <property type="entry name" value="ADP-glucose_phosphorylase"/>
</dbReference>
<sequence>MSEFRKDIVSGDWIVMAPERAGRPHSFKSAKKRLSTSVRDCPFEHPDKTGNWPPIHQWPAKGAWQAILIPNKFPALRHEDFCAPERREGVYDRMDGVGWHDLVVTRDHRKSFPDLPSEAAVQVLTLFQKRYRDAIADSCLQYVSAFGNWGATAGASLTHPHYQILSLPIIPPHVNHALRGSERYFDAHRRCVHCDIIGFERKRKKGLIAENAEALAFAPFASRQAYAVQVFPKKHQPHFDVASPASLRGVAALLQKVLGRMAHRLGDPDYNFFIHAAPLKDKGKFKHYHWHVEVAPKMGIAAGFELSTGVDINTVLPEVAAKLLR</sequence>
<name>A0A1G2CCQ6_9BACT</name>
<evidence type="ECO:0000313" key="3">
    <source>
        <dbReference type="EMBL" id="OGY98450.1"/>
    </source>
</evidence>
<dbReference type="Pfam" id="PF16268">
    <property type="entry name" value="DUF4921"/>
    <property type="match status" value="1"/>
</dbReference>
<dbReference type="Gene3D" id="3.30.428.10">
    <property type="entry name" value="HIT-like"/>
    <property type="match status" value="2"/>
</dbReference>
<dbReference type="Proteomes" id="UP000179059">
    <property type="component" value="Unassembled WGS sequence"/>
</dbReference>
<feature type="active site" description="Tele-UMP-histidine intermediate" evidence="1">
    <location>
        <position position="161"/>
    </location>
</feature>
<protein>
    <recommendedName>
        <fullName evidence="2">DUF4921 domain-containing protein</fullName>
    </recommendedName>
</protein>